<organism evidence="2 3">
    <name type="scientific">Streptomyces caniscabiei</name>
    <dbReference type="NCBI Taxonomy" id="2746961"/>
    <lineage>
        <taxon>Bacteria</taxon>
        <taxon>Bacillati</taxon>
        <taxon>Actinomycetota</taxon>
        <taxon>Actinomycetes</taxon>
        <taxon>Kitasatosporales</taxon>
        <taxon>Streptomycetaceae</taxon>
        <taxon>Streptomyces</taxon>
    </lineage>
</organism>
<dbReference type="PANTHER" id="PTHR36156">
    <property type="entry name" value="SLR2101 PROTEIN"/>
    <property type="match status" value="1"/>
</dbReference>
<sequence>MVRRVVTGVDASGRAVIVSDGEPPVTRRYSHTPGFARSLVWNTAAPAAPAQDPTESLKSYVPAPGETIALTVTFPPGSVYADPSWDPVAAGAEQLENTPGLAELFEPDNPGMHTTPTVDYGVVLSGEIVLDLDDGETALLHPGDLVVQNGTRHAWRNPGTEPATLFFVLMGSGSSA</sequence>
<protein>
    <submittedName>
        <fullName evidence="2">Cupin domain-containing protein</fullName>
    </submittedName>
</protein>
<evidence type="ECO:0000259" key="1">
    <source>
        <dbReference type="Pfam" id="PF07883"/>
    </source>
</evidence>
<dbReference type="RefSeq" id="WP_086801167.1">
    <property type="nucleotide sequence ID" value="NZ_CP119182.1"/>
</dbReference>
<dbReference type="Pfam" id="PF07883">
    <property type="entry name" value="Cupin_2"/>
    <property type="match status" value="1"/>
</dbReference>
<gene>
    <name evidence="2" type="ORF">IHE70_19630</name>
</gene>
<dbReference type="Gene3D" id="2.20.70.150">
    <property type="match status" value="1"/>
</dbReference>
<dbReference type="EMBL" id="JACYXT010000007">
    <property type="protein sequence ID" value="MBD9725390.1"/>
    <property type="molecule type" value="Genomic_DNA"/>
</dbReference>
<proteinExistence type="predicted"/>
<comment type="caution">
    <text evidence="2">The sequence shown here is derived from an EMBL/GenBank/DDBJ whole genome shotgun (WGS) entry which is preliminary data.</text>
</comment>
<evidence type="ECO:0000313" key="3">
    <source>
        <dbReference type="Proteomes" id="UP000661025"/>
    </source>
</evidence>
<dbReference type="InterPro" id="IPR013096">
    <property type="entry name" value="Cupin_2"/>
</dbReference>
<dbReference type="InterPro" id="IPR014710">
    <property type="entry name" value="RmlC-like_jellyroll"/>
</dbReference>
<dbReference type="InterPro" id="IPR047142">
    <property type="entry name" value="OryJ/VirC-like"/>
</dbReference>
<dbReference type="AlphaFoldDB" id="A0A927L3I5"/>
<dbReference type="GeneID" id="79936183"/>
<dbReference type="Proteomes" id="UP000661025">
    <property type="component" value="Unassembled WGS sequence"/>
</dbReference>
<reference evidence="2" key="1">
    <citation type="submission" date="2020-09" db="EMBL/GenBank/DDBJ databases">
        <title>Streptomyces canutascabiei sp. nov., which causes potato common scab and is distributed across the world.</title>
        <authorList>
            <person name="Nguyen H.P."/>
            <person name="Weisberg A.J."/>
            <person name="Chang J.H."/>
            <person name="Clarke C.R."/>
        </authorList>
    </citation>
    <scope>NUCLEOTIDE SEQUENCE</scope>
    <source>
        <strain evidence="2">ID-01-6.2a</strain>
    </source>
</reference>
<feature type="domain" description="Cupin type-2" evidence="1">
    <location>
        <begin position="111"/>
        <end position="168"/>
    </location>
</feature>
<dbReference type="SUPFAM" id="SSF51182">
    <property type="entry name" value="RmlC-like cupins"/>
    <property type="match status" value="1"/>
</dbReference>
<dbReference type="InterPro" id="IPR011051">
    <property type="entry name" value="RmlC_Cupin_sf"/>
</dbReference>
<dbReference type="PANTHER" id="PTHR36156:SF2">
    <property type="entry name" value="CUPIN TYPE-2 DOMAIN-CONTAINING PROTEIN"/>
    <property type="match status" value="1"/>
</dbReference>
<dbReference type="Gene3D" id="2.60.120.10">
    <property type="entry name" value="Jelly Rolls"/>
    <property type="match status" value="1"/>
</dbReference>
<dbReference type="CDD" id="cd02231">
    <property type="entry name" value="cupin_BLL6423-like"/>
    <property type="match status" value="1"/>
</dbReference>
<evidence type="ECO:0000313" key="2">
    <source>
        <dbReference type="EMBL" id="MBD9725390.1"/>
    </source>
</evidence>
<accession>A0A927L3I5</accession>
<name>A0A927L3I5_9ACTN</name>